<feature type="compositionally biased region" description="Basic and acidic residues" evidence="3">
    <location>
        <begin position="452"/>
        <end position="462"/>
    </location>
</feature>
<keyword evidence="5" id="KW-0396">Initiation factor</keyword>
<feature type="compositionally biased region" description="Basic and acidic residues" evidence="3">
    <location>
        <begin position="300"/>
        <end position="315"/>
    </location>
</feature>
<evidence type="ECO:0000259" key="4">
    <source>
        <dbReference type="PROSITE" id="PS50102"/>
    </source>
</evidence>
<dbReference type="PANTHER" id="PTHR23236:SF11">
    <property type="entry name" value="EUKARYOTIC TRANSLATION INITIATION FACTOR 4H"/>
    <property type="match status" value="1"/>
</dbReference>
<dbReference type="Gene3D" id="3.30.70.330">
    <property type="match status" value="1"/>
</dbReference>
<dbReference type="GO" id="GO:0003743">
    <property type="term" value="F:translation initiation factor activity"/>
    <property type="evidence" value="ECO:0007669"/>
    <property type="project" value="UniProtKB-KW"/>
</dbReference>
<sequence length="487" mass="50370">MDLNSFLADTTTGGSWADEMDELPTGPSAGPTFGEGPGLGGSHLTRGMGQGDRYGPRSGGPGGFGDRDDGRPPRAEVPFPTAPPYTAFVGNLSFETSEAEIEDFFTGLSVKSVRLVTGMDGKPRGFGYVEFETADSLSQALSASGHDLGGRVVRISVAEAQTSRMGRADEAGTWERTGPLPSVPGRSGGFGGGMSRDRGPPREGGFDEIERDAPIRGGKFAPSAPSEPRRGFSSYGAPAGGPGGAEGRPPRSFEPAPEIERDAPIRGGKFVPSAPPAGGERRTMFAERERTGPGADEAQTWERRGPLPGQQERKGFGSGFGATTPSDPPMTRRPLQLSARSASGTPGGSPPSSTPSTPAGTSSRASPFGAAKPIDTASKEREVEEKLAARPAPTLPEKRERKDRQEGGAGDKGEGAWVRKGPLAPAAAKPKEVAAPMPPAEKDSPPHAAGAKVEKPATRKEGFSYSNAAGKSEGAEVEEVAKGVEAL</sequence>
<feature type="compositionally biased region" description="Basic and acidic residues" evidence="3">
    <location>
        <begin position="279"/>
        <end position="291"/>
    </location>
</feature>
<dbReference type="GO" id="GO:0005730">
    <property type="term" value="C:nucleolus"/>
    <property type="evidence" value="ECO:0007669"/>
    <property type="project" value="TreeGrafter"/>
</dbReference>
<feature type="compositionally biased region" description="Low complexity" evidence="3">
    <location>
        <begin position="338"/>
        <end position="347"/>
    </location>
</feature>
<accession>A0A511KLW0</accession>
<dbReference type="InterPro" id="IPR035979">
    <property type="entry name" value="RBD_domain_sf"/>
</dbReference>
<dbReference type="AlphaFoldDB" id="A0A511KLW0"/>
<dbReference type="GO" id="GO:0003723">
    <property type="term" value="F:RNA binding"/>
    <property type="evidence" value="ECO:0007669"/>
    <property type="project" value="UniProtKB-UniRule"/>
</dbReference>
<feature type="region of interest" description="Disordered" evidence="3">
    <location>
        <begin position="1"/>
        <end position="82"/>
    </location>
</feature>
<feature type="domain" description="RRM" evidence="4">
    <location>
        <begin position="85"/>
        <end position="160"/>
    </location>
</feature>
<dbReference type="EMBL" id="BJWK01000014">
    <property type="protein sequence ID" value="GEM11369.1"/>
    <property type="molecule type" value="Genomic_DNA"/>
</dbReference>
<organism evidence="5 6">
    <name type="scientific">Rhodotorula toruloides</name>
    <name type="common">Yeast</name>
    <name type="synonym">Rhodosporidium toruloides</name>
    <dbReference type="NCBI Taxonomy" id="5286"/>
    <lineage>
        <taxon>Eukaryota</taxon>
        <taxon>Fungi</taxon>
        <taxon>Dikarya</taxon>
        <taxon>Basidiomycota</taxon>
        <taxon>Pucciniomycotina</taxon>
        <taxon>Microbotryomycetes</taxon>
        <taxon>Sporidiobolales</taxon>
        <taxon>Sporidiobolaceae</taxon>
        <taxon>Rhodotorula</taxon>
    </lineage>
</organism>
<evidence type="ECO:0000313" key="6">
    <source>
        <dbReference type="Proteomes" id="UP000321518"/>
    </source>
</evidence>
<dbReference type="InterPro" id="IPR012677">
    <property type="entry name" value="Nucleotide-bd_a/b_plait_sf"/>
</dbReference>
<dbReference type="SMART" id="SM00360">
    <property type="entry name" value="RRM"/>
    <property type="match status" value="1"/>
</dbReference>
<feature type="compositionally biased region" description="Low complexity" evidence="3">
    <location>
        <begin position="354"/>
        <end position="367"/>
    </location>
</feature>
<keyword evidence="5" id="KW-0648">Protein biosynthesis</keyword>
<dbReference type="Proteomes" id="UP000321518">
    <property type="component" value="Unassembled WGS sequence"/>
</dbReference>
<reference evidence="5 6" key="1">
    <citation type="submission" date="2019-07" db="EMBL/GenBank/DDBJ databases">
        <title>Rhodotorula toruloides NBRC10032 genome sequencing.</title>
        <authorList>
            <person name="Shida Y."/>
            <person name="Takaku H."/>
            <person name="Ogasawara W."/>
            <person name="Mori K."/>
        </authorList>
    </citation>
    <scope>NUCLEOTIDE SEQUENCE [LARGE SCALE GENOMIC DNA]</scope>
    <source>
        <strain evidence="5 6">NBRC10032</strain>
    </source>
</reference>
<dbReference type="Pfam" id="PF00076">
    <property type="entry name" value="RRM_1"/>
    <property type="match status" value="1"/>
</dbReference>
<proteinExistence type="predicted"/>
<dbReference type="PANTHER" id="PTHR23236">
    <property type="entry name" value="EUKARYOTIC TRANSLATION INITIATION FACTOR 4B/4H"/>
    <property type="match status" value="1"/>
</dbReference>
<protein>
    <submittedName>
        <fullName evidence="5">Translation initiation factor eIF-4B</fullName>
    </submittedName>
</protein>
<dbReference type="InterPro" id="IPR000504">
    <property type="entry name" value="RRM_dom"/>
</dbReference>
<dbReference type="PROSITE" id="PS50102">
    <property type="entry name" value="RRM"/>
    <property type="match status" value="1"/>
</dbReference>
<evidence type="ECO:0000256" key="1">
    <source>
        <dbReference type="ARBA" id="ARBA00022884"/>
    </source>
</evidence>
<evidence type="ECO:0000313" key="5">
    <source>
        <dbReference type="EMBL" id="GEM11369.1"/>
    </source>
</evidence>
<gene>
    <name evidence="5" type="ORF">Rt10032_c14g5386</name>
</gene>
<feature type="compositionally biased region" description="Basic and acidic residues" evidence="3">
    <location>
        <begin position="396"/>
        <end position="414"/>
    </location>
</feature>
<feature type="compositionally biased region" description="Basic and acidic residues" evidence="3">
    <location>
        <begin position="65"/>
        <end position="74"/>
    </location>
</feature>
<evidence type="ECO:0000256" key="3">
    <source>
        <dbReference type="SAM" id="MobiDB-lite"/>
    </source>
</evidence>
<feature type="region of interest" description="Disordered" evidence="3">
    <location>
        <begin position="164"/>
        <end position="487"/>
    </location>
</feature>
<dbReference type="OrthoDB" id="48651at2759"/>
<keyword evidence="1 2" id="KW-0694">RNA-binding</keyword>
<feature type="compositionally biased region" description="Basic and acidic residues" evidence="3">
    <location>
        <begin position="377"/>
        <end position="388"/>
    </location>
</feature>
<name>A0A511KLW0_RHOTO</name>
<comment type="caution">
    <text evidence="5">The sequence shown here is derived from an EMBL/GenBank/DDBJ whole genome shotgun (WGS) entry which is preliminary data.</text>
</comment>
<feature type="compositionally biased region" description="Gly residues" evidence="3">
    <location>
        <begin position="48"/>
        <end position="64"/>
    </location>
</feature>
<evidence type="ECO:0000256" key="2">
    <source>
        <dbReference type="PROSITE-ProRule" id="PRU00176"/>
    </source>
</evidence>
<feature type="compositionally biased region" description="Basic and acidic residues" evidence="3">
    <location>
        <begin position="195"/>
        <end position="205"/>
    </location>
</feature>
<dbReference type="SUPFAM" id="SSF54928">
    <property type="entry name" value="RNA-binding domain, RBD"/>
    <property type="match status" value="1"/>
</dbReference>